<dbReference type="UniPathway" id="UPA00056">
    <property type="reaction ID" value="UER00093"/>
</dbReference>
<dbReference type="SUPFAM" id="SSF53448">
    <property type="entry name" value="Nucleotide-diphospho-sugar transferases"/>
    <property type="match status" value="1"/>
</dbReference>
<keyword evidence="6" id="KW-1185">Reference proteome</keyword>
<dbReference type="Proteomes" id="UP000054099">
    <property type="component" value="Unassembled WGS sequence"/>
</dbReference>
<dbReference type="EMBL" id="LNQN01000009">
    <property type="protein sequence ID" value="KSU78413.1"/>
    <property type="molecule type" value="Genomic_DNA"/>
</dbReference>
<dbReference type="Gene3D" id="3.90.550.10">
    <property type="entry name" value="Spore Coat Polysaccharide Biosynthesis Protein SpsA, Chain A"/>
    <property type="match status" value="1"/>
</dbReference>
<comment type="similarity">
    <text evidence="4">Belongs to the IspD/TarI cytidylyltransferase family. IspD subfamily.</text>
</comment>
<comment type="pathway">
    <text evidence="4">Isoprenoid biosynthesis; isopentenyl diphosphate biosynthesis via DXP pathway; isopentenyl diphosphate from 1-deoxy-D-xylulose 5-phosphate: step 2/6.</text>
</comment>
<dbReference type="InterPro" id="IPR050088">
    <property type="entry name" value="IspD/TarI_cytidylyltransf_bact"/>
</dbReference>
<reference evidence="5 6" key="1">
    <citation type="journal article" date="2014" name="Antonie Van Leeuwenhoek">
        <title>Fictibacillus enclensis sp. nov., isolated from marine sediment.</title>
        <authorList>
            <person name="Dastager S.G."/>
            <person name="Mawlankar R."/>
            <person name="Srinivasan K."/>
            <person name="Tang S.K."/>
            <person name="Lee J.C."/>
            <person name="Ramana V.V."/>
            <person name="Shouche Y.S."/>
        </authorList>
    </citation>
    <scope>NUCLEOTIDE SEQUENCE [LARGE SCALE GENOMIC DNA]</scope>
    <source>
        <strain evidence="5 6">NIO-1003</strain>
    </source>
</reference>
<dbReference type="GO" id="GO:0050518">
    <property type="term" value="F:2-C-methyl-D-erythritol 4-phosphate cytidylyltransferase activity"/>
    <property type="evidence" value="ECO:0007669"/>
    <property type="project" value="UniProtKB-UniRule"/>
</dbReference>
<keyword evidence="2 4" id="KW-0548">Nucleotidyltransferase</keyword>
<dbReference type="InterPro" id="IPR001228">
    <property type="entry name" value="IspD"/>
</dbReference>
<comment type="function">
    <text evidence="4">Catalyzes the formation of 4-diphosphocytidyl-2-C-methyl-D-erythritol from CTP and 2-C-methyl-D-erythritol 4-phosphate (MEP).</text>
</comment>
<accession>A0A0V8IUG5</accession>
<evidence type="ECO:0000313" key="5">
    <source>
        <dbReference type="EMBL" id="KSU78413.1"/>
    </source>
</evidence>
<keyword evidence="1 4" id="KW-0808">Transferase</keyword>
<sequence length="237" mass="26286">MEYSMVIPAAGQGKRMNAGKNKQWIELKGKPLIAHTLSVFEEDPWCREIILVVNEAEQHQFHEAVDRFSFQKVTKIVRGGAERQHSVFEGLKAVAETDLALIHDGARPFVQQDSIHKLVVKANETGAAILAVPLKDTVKKAKGETVTETIDRASLWAVQTPQAFRLPVVLQAHQIAAESGYLGTDDASLVEQTGYPVSIIEGDYLNIKLTTVHDLIFANAILEQRERETYDSSGTRL</sequence>
<comment type="caution">
    <text evidence="5">The sequence shown here is derived from an EMBL/GenBank/DDBJ whole genome shotgun (WGS) entry which is preliminary data.</text>
</comment>
<dbReference type="EC" id="2.7.7.60" evidence="4"/>
<comment type="catalytic activity">
    <reaction evidence="4">
        <text>2-C-methyl-D-erythritol 4-phosphate + CTP + H(+) = 4-CDP-2-C-methyl-D-erythritol + diphosphate</text>
        <dbReference type="Rhea" id="RHEA:13429"/>
        <dbReference type="ChEBI" id="CHEBI:15378"/>
        <dbReference type="ChEBI" id="CHEBI:33019"/>
        <dbReference type="ChEBI" id="CHEBI:37563"/>
        <dbReference type="ChEBI" id="CHEBI:57823"/>
        <dbReference type="ChEBI" id="CHEBI:58262"/>
        <dbReference type="EC" id="2.7.7.60"/>
    </reaction>
</comment>
<protein>
    <recommendedName>
        <fullName evidence="4">2-C-methyl-D-erythritol 4-phosphate cytidylyltransferase</fullName>
        <ecNumber evidence="4">2.7.7.60</ecNumber>
    </recommendedName>
    <alternativeName>
        <fullName evidence="4">4-diphosphocytidyl-2C-methyl-D-erythritol synthase</fullName>
    </alternativeName>
    <alternativeName>
        <fullName evidence="4">MEP cytidylyltransferase</fullName>
        <shortName evidence="4">MCT</shortName>
    </alternativeName>
</protein>
<evidence type="ECO:0000313" key="6">
    <source>
        <dbReference type="Proteomes" id="UP000054099"/>
    </source>
</evidence>
<evidence type="ECO:0000256" key="3">
    <source>
        <dbReference type="ARBA" id="ARBA00023229"/>
    </source>
</evidence>
<dbReference type="RefSeq" id="WP_061975628.1">
    <property type="nucleotide sequence ID" value="NZ_FMAV01000007.1"/>
</dbReference>
<dbReference type="InterPro" id="IPR034683">
    <property type="entry name" value="IspD/TarI"/>
</dbReference>
<dbReference type="Pfam" id="PF01128">
    <property type="entry name" value="IspD"/>
    <property type="match status" value="1"/>
</dbReference>
<dbReference type="CDD" id="cd02516">
    <property type="entry name" value="CDP-ME_synthetase"/>
    <property type="match status" value="1"/>
</dbReference>
<gene>
    <name evidence="4" type="primary">ispD</name>
    <name evidence="5" type="ORF">AS030_21540</name>
</gene>
<feature type="site" description="Transition state stabilizer" evidence="4">
    <location>
        <position position="22"/>
    </location>
</feature>
<dbReference type="NCBIfam" id="TIGR00453">
    <property type="entry name" value="ispD"/>
    <property type="match status" value="1"/>
</dbReference>
<dbReference type="PANTHER" id="PTHR32125">
    <property type="entry name" value="2-C-METHYL-D-ERYTHRITOL 4-PHOSPHATE CYTIDYLYLTRANSFERASE, CHLOROPLASTIC"/>
    <property type="match status" value="1"/>
</dbReference>
<dbReference type="AlphaFoldDB" id="A0A0V8IUG5"/>
<feature type="site" description="Positions MEP for the nucleophilic attack" evidence="4">
    <location>
        <position position="152"/>
    </location>
</feature>
<dbReference type="FunFam" id="3.90.550.10:FF:000003">
    <property type="entry name" value="2-C-methyl-D-erythritol 4-phosphate cytidylyltransferase"/>
    <property type="match status" value="1"/>
</dbReference>
<proteinExistence type="inferred from homology"/>
<organism evidence="5 6">
    <name type="scientific">Fictibacillus enclensis</name>
    <dbReference type="NCBI Taxonomy" id="1017270"/>
    <lineage>
        <taxon>Bacteria</taxon>
        <taxon>Bacillati</taxon>
        <taxon>Bacillota</taxon>
        <taxon>Bacilli</taxon>
        <taxon>Bacillales</taxon>
        <taxon>Fictibacillaceae</taxon>
        <taxon>Fictibacillus</taxon>
    </lineage>
</organism>
<dbReference type="PANTHER" id="PTHR32125:SF4">
    <property type="entry name" value="2-C-METHYL-D-ERYTHRITOL 4-PHOSPHATE CYTIDYLYLTRANSFERASE, CHLOROPLASTIC"/>
    <property type="match status" value="1"/>
</dbReference>
<feature type="site" description="Transition state stabilizer" evidence="4">
    <location>
        <position position="15"/>
    </location>
</feature>
<evidence type="ECO:0000256" key="1">
    <source>
        <dbReference type="ARBA" id="ARBA00022679"/>
    </source>
</evidence>
<keyword evidence="3 4" id="KW-0414">Isoprene biosynthesis</keyword>
<dbReference type="InterPro" id="IPR029044">
    <property type="entry name" value="Nucleotide-diphossugar_trans"/>
</dbReference>
<dbReference type="OrthoDB" id="9806837at2"/>
<dbReference type="HAMAP" id="MF_00108">
    <property type="entry name" value="IspD"/>
    <property type="match status" value="1"/>
</dbReference>
<feature type="site" description="Positions MEP for the nucleophilic attack" evidence="4">
    <location>
        <position position="208"/>
    </location>
</feature>
<dbReference type="GO" id="GO:0019288">
    <property type="term" value="P:isopentenyl diphosphate biosynthetic process, methylerythritol 4-phosphate pathway"/>
    <property type="evidence" value="ECO:0007669"/>
    <property type="project" value="UniProtKB-UniRule"/>
</dbReference>
<name>A0A0V8IUG5_9BACL</name>
<evidence type="ECO:0000256" key="4">
    <source>
        <dbReference type="HAMAP-Rule" id="MF_00108"/>
    </source>
</evidence>
<evidence type="ECO:0000256" key="2">
    <source>
        <dbReference type="ARBA" id="ARBA00022695"/>
    </source>
</evidence>